<keyword evidence="4 5" id="KW-0472">Membrane</keyword>
<keyword evidence="3 5" id="KW-1133">Transmembrane helix</keyword>
<protein>
    <recommendedName>
        <fullName evidence="6">G-protein coupled receptors family 1 profile domain-containing protein</fullName>
    </recommendedName>
</protein>
<keyword evidence="2 5" id="KW-0812">Transmembrane</keyword>
<evidence type="ECO:0000313" key="7">
    <source>
        <dbReference type="Ensembl" id="ENSACIP00000030370.1"/>
    </source>
</evidence>
<dbReference type="SUPFAM" id="SSF81321">
    <property type="entry name" value="Family A G protein-coupled receptor-like"/>
    <property type="match status" value="1"/>
</dbReference>
<evidence type="ECO:0000256" key="4">
    <source>
        <dbReference type="ARBA" id="ARBA00023136"/>
    </source>
</evidence>
<dbReference type="Gene3D" id="1.20.1070.10">
    <property type="entry name" value="Rhodopsin 7-helix transmembrane proteins"/>
    <property type="match status" value="1"/>
</dbReference>
<dbReference type="Ensembl" id="ENSACIT00000031162.1">
    <property type="protein sequence ID" value="ENSACIP00000030370.1"/>
    <property type="gene ID" value="ENSACIG00000023504.1"/>
</dbReference>
<evidence type="ECO:0000256" key="3">
    <source>
        <dbReference type="ARBA" id="ARBA00022989"/>
    </source>
</evidence>
<keyword evidence="8" id="KW-1185">Reference proteome</keyword>
<feature type="domain" description="G-protein coupled receptors family 1 profile" evidence="6">
    <location>
        <begin position="1"/>
        <end position="186"/>
    </location>
</feature>
<organism evidence="7 8">
    <name type="scientific">Amphilophus citrinellus</name>
    <name type="common">Midas cichlid</name>
    <name type="synonym">Cichlasoma citrinellum</name>
    <dbReference type="NCBI Taxonomy" id="61819"/>
    <lineage>
        <taxon>Eukaryota</taxon>
        <taxon>Metazoa</taxon>
        <taxon>Chordata</taxon>
        <taxon>Craniata</taxon>
        <taxon>Vertebrata</taxon>
        <taxon>Euteleostomi</taxon>
        <taxon>Actinopterygii</taxon>
        <taxon>Neopterygii</taxon>
        <taxon>Teleostei</taxon>
        <taxon>Neoteleostei</taxon>
        <taxon>Acanthomorphata</taxon>
        <taxon>Ovalentaria</taxon>
        <taxon>Cichlomorphae</taxon>
        <taxon>Cichliformes</taxon>
        <taxon>Cichlidae</taxon>
        <taxon>New World cichlids</taxon>
        <taxon>Cichlasomatinae</taxon>
        <taxon>Heroini</taxon>
        <taxon>Amphilophus</taxon>
    </lineage>
</organism>
<feature type="transmembrane region" description="Helical" evidence="5">
    <location>
        <begin position="109"/>
        <end position="128"/>
    </location>
</feature>
<name>A0A3Q0T8I0_AMPCI</name>
<feature type="transmembrane region" description="Helical" evidence="5">
    <location>
        <begin position="41"/>
        <end position="62"/>
    </location>
</feature>
<feature type="transmembrane region" description="Helical" evidence="5">
    <location>
        <begin position="83"/>
        <end position="103"/>
    </location>
</feature>
<dbReference type="OMA" id="SICVMIH"/>
<evidence type="ECO:0000256" key="1">
    <source>
        <dbReference type="ARBA" id="ARBA00004370"/>
    </source>
</evidence>
<evidence type="ECO:0000256" key="2">
    <source>
        <dbReference type="ARBA" id="ARBA00022692"/>
    </source>
</evidence>
<dbReference type="GO" id="GO:0016020">
    <property type="term" value="C:membrane"/>
    <property type="evidence" value="ECO:0007669"/>
    <property type="project" value="UniProtKB-SubCell"/>
</dbReference>
<proteinExistence type="predicted"/>
<evidence type="ECO:0000259" key="6">
    <source>
        <dbReference type="PROSITE" id="PS50262"/>
    </source>
</evidence>
<dbReference type="PROSITE" id="PS50262">
    <property type="entry name" value="G_PROTEIN_RECEP_F1_2"/>
    <property type="match status" value="1"/>
</dbReference>
<dbReference type="GeneTree" id="ENSGT00940000166295"/>
<sequence>MHFLQTRRSQVPIIYYTNLLISNLIQICIMTVWVTRVESSIFIFIYVSCVMASLYFKMCIALERYFFIACPLLDCLRQTKSSVLVCILVWALCIISVPLAIVLDELLRLIIYVALPGPLFIFCLARTFRALPAATSVPTEEKWRTLGTLILLFVNYFLIIIPTIICLFVNEYRYRLLYYYVILVSVFSFLDLILFAFKCKGPIDRLLACVCCCSMENSSNTDVTDVSTERRIHVVRDKRRAKTHDGRVR</sequence>
<comment type="subcellular location">
    <subcellularLocation>
        <location evidence="1">Membrane</location>
    </subcellularLocation>
</comment>
<evidence type="ECO:0000313" key="8">
    <source>
        <dbReference type="Proteomes" id="UP000261340"/>
    </source>
</evidence>
<feature type="transmembrane region" description="Helical" evidence="5">
    <location>
        <begin position="149"/>
        <end position="170"/>
    </location>
</feature>
<dbReference type="Proteomes" id="UP000261340">
    <property type="component" value="Unplaced"/>
</dbReference>
<dbReference type="AlphaFoldDB" id="A0A3Q0T8I0"/>
<dbReference type="InterPro" id="IPR017452">
    <property type="entry name" value="GPCR_Rhodpsn_7TM"/>
</dbReference>
<reference evidence="7" key="2">
    <citation type="submission" date="2025-09" db="UniProtKB">
        <authorList>
            <consortium name="Ensembl"/>
        </authorList>
    </citation>
    <scope>IDENTIFICATION</scope>
</reference>
<evidence type="ECO:0000256" key="5">
    <source>
        <dbReference type="SAM" id="Phobius"/>
    </source>
</evidence>
<reference evidence="7" key="1">
    <citation type="submission" date="2025-08" db="UniProtKB">
        <authorList>
            <consortium name="Ensembl"/>
        </authorList>
    </citation>
    <scope>IDENTIFICATION</scope>
</reference>
<feature type="transmembrane region" description="Helical" evidence="5">
    <location>
        <begin position="12"/>
        <end position="35"/>
    </location>
</feature>
<accession>A0A3Q0T8I0</accession>
<feature type="transmembrane region" description="Helical" evidence="5">
    <location>
        <begin position="176"/>
        <end position="197"/>
    </location>
</feature>